<evidence type="ECO:0000256" key="3">
    <source>
        <dbReference type="ARBA" id="ARBA00022558"/>
    </source>
</evidence>
<comment type="subcellular location">
    <subcellularLocation>
        <location evidence="1">Fimbrium</location>
    </subcellularLocation>
</comment>
<evidence type="ECO:0000256" key="1">
    <source>
        <dbReference type="ARBA" id="ARBA00004561"/>
    </source>
</evidence>
<evidence type="ECO:0000256" key="5">
    <source>
        <dbReference type="ARBA" id="ARBA00022837"/>
    </source>
</evidence>
<name>A0A840S1B1_9BURK</name>
<dbReference type="Pfam" id="PF05567">
    <property type="entry name" value="T4P_PilY1"/>
    <property type="match status" value="1"/>
</dbReference>
<dbReference type="SUPFAM" id="SSF50998">
    <property type="entry name" value="Quinoprotein alcohol dehydrogenase-like"/>
    <property type="match status" value="1"/>
</dbReference>
<dbReference type="OrthoDB" id="7156875at2"/>
<dbReference type="GO" id="GO:0046872">
    <property type="term" value="F:metal ion binding"/>
    <property type="evidence" value="ECO:0007669"/>
    <property type="project" value="UniProtKB-KW"/>
</dbReference>
<evidence type="ECO:0000313" key="11">
    <source>
        <dbReference type="Proteomes" id="UP000554837"/>
    </source>
</evidence>
<keyword evidence="11" id="KW-1185">Reference proteome</keyword>
<gene>
    <name evidence="10" type="ORF">HNQ51_000605</name>
</gene>
<dbReference type="InterPro" id="IPR008707">
    <property type="entry name" value="B-propeller_PilY1"/>
</dbReference>
<evidence type="ECO:0000256" key="4">
    <source>
        <dbReference type="ARBA" id="ARBA00022723"/>
    </source>
</evidence>
<dbReference type="RefSeq" id="WP_138857622.1">
    <property type="nucleotide sequence ID" value="NZ_CP040709.1"/>
</dbReference>
<keyword evidence="3" id="KW-1029">Fimbrium biogenesis</keyword>
<organism evidence="10 11">
    <name type="scientific">Inhella inkyongensis</name>
    <dbReference type="NCBI Taxonomy" id="392593"/>
    <lineage>
        <taxon>Bacteria</taxon>
        <taxon>Pseudomonadati</taxon>
        <taxon>Pseudomonadota</taxon>
        <taxon>Betaproteobacteria</taxon>
        <taxon>Burkholderiales</taxon>
        <taxon>Sphaerotilaceae</taxon>
        <taxon>Inhella</taxon>
    </lineage>
</organism>
<dbReference type="EMBL" id="JACHHO010000001">
    <property type="protein sequence ID" value="MBB5203312.1"/>
    <property type="molecule type" value="Genomic_DNA"/>
</dbReference>
<dbReference type="InterPro" id="IPR018391">
    <property type="entry name" value="PQQ_b-propeller_rpt"/>
</dbReference>
<evidence type="ECO:0000259" key="9">
    <source>
        <dbReference type="Pfam" id="PF05567"/>
    </source>
</evidence>
<comment type="caution">
    <text evidence="10">The sequence shown here is derived from an EMBL/GenBank/DDBJ whole genome shotgun (WGS) entry which is preliminary data.</text>
</comment>
<dbReference type="SMART" id="SM00564">
    <property type="entry name" value="PQQ"/>
    <property type="match status" value="1"/>
</dbReference>
<feature type="chain" id="PRO_5032340087" evidence="8">
    <location>
        <begin position="27"/>
        <end position="1415"/>
    </location>
</feature>
<feature type="signal peptide" evidence="8">
    <location>
        <begin position="1"/>
        <end position="26"/>
    </location>
</feature>
<dbReference type="GO" id="GO:0009289">
    <property type="term" value="C:pilus"/>
    <property type="evidence" value="ECO:0007669"/>
    <property type="project" value="UniProtKB-SubCell"/>
</dbReference>
<feature type="region of interest" description="Disordered" evidence="7">
    <location>
        <begin position="563"/>
        <end position="589"/>
    </location>
</feature>
<accession>A0A840S1B1</accession>
<protein>
    <submittedName>
        <fullName evidence="10">Type IV pilus assembly protein PilY1</fullName>
    </submittedName>
</protein>
<keyword evidence="8" id="KW-0732">Signal</keyword>
<keyword evidence="6" id="KW-0281">Fimbrium</keyword>
<dbReference type="InterPro" id="IPR011047">
    <property type="entry name" value="Quinoprotein_ADH-like_sf"/>
</dbReference>
<keyword evidence="4" id="KW-0479">Metal-binding</keyword>
<sequence length="1415" mass="150890">MLSGTFAKRLVVASSLLLFYVGQAGAQSGVVDIATEPMFTRPQVVVKPNLMFIMDNSGSMSWDYMPDEAKYGTSANNEKYGRRSAHCNGLGYKPGTIYELPKKADGTSESAASTAFLGGAAPSVSYNFVSGAVGNLTRLDLVTSPATHSVVTTGPISVTVRGDQSSYYKIGGVVTLIGSATDWRGNTYLVSDRYIVGKIAEWSASTNQLKIQVAMAVGSGTMSEPFVGIGSPIDNVYYVYKGDATANPPLSFKYTTSGLDTSTNFYAECNSEIGGPNAALFDAVIVTPSSTEAQNYANWQKYYSVRMWMMRTGMSRAFAGMDDKFRVGLSLINYSDETPALDIADFDSTQKSEFYRQFNSASPSGNTPLRRALARVGRYYANKATGQSRDPVQYSCQKNFAILSTDGYWNSSDGYQLDGTSLIGQQDGGSTPRPQFDGRLTTTRLTEKWDTIDEYRETTTTRSNRLKTVKSRIYTPTKGQLRTFYVDKGSCGSGRRYYERQITSYDIRDVSEVTTQTEISWEDVVTQRVTETTPRTRVVETVNGTLSSDITTAGSTVVNKVTESSSQTMLPDVVRPPDSKSLGTDQTSPRLVSVSNAGCLSARPADHNKVVDAPAVTTAPVSQTLSSGLSATVKGTPVVTKTSPVTTVGAKTSTTSTTSTNGSDNSLADAAMYYYATDLRTTALGNCGGPSGRDLCKNNVPKAGQFDDANWQHMTTYSLSVGQNGILKWDPNYQTQASGDFADLRAGSKDWPVPSSNAGAANIDDLWHAAVNGRGKFFTASDPDSLSVGLNSILSSLQGLVGSASAAATSSLEPVAGDNGVYVASFKSVDWTGDLRKYEFIGSQVVLTKTASDGTLVDAAKWSAADQLQKRTSPRSIYFAAGAAGALTREEFTYSKLSSVQKAYFDDACSKAPALSQCGSLSAADLAAVNSGANLVEFLRGNVNPLFRNRAGILGDIVSSSPVYVGKPPFKYSLPGYSSFVAAKSTRAKVVLVGANDGMLHAFDEATGEERWAYVPGLVMSKLYRLADRNYESKHTFTVDGSAIVADVSDANGVWRTIVVVGLNAGGVGYFALDITDPVDPKPLWEYAGSGALGLTFSNPIVTRRSDGRWIVAFASGYNSGAEDRMVYIDANTGVFIDELRTGASVGLSKLSAWVEDGEQNIASRFYAGDLAGGVWRFDIDGNFQPASGVLKLASLVGPTGAPQPVTTQIQVAELKYNAVKYPVLFVGTGKYLGSSDISTTAVQSIYAFKDPLTNAAYSVLRDELVEQTLAPDVSKPSRRVIDPASPKVDWAAKSGWYVDLPAGERVDVDMQISGRLLKAAGNLPGGSADECEAGKSGTSWLYELDVISGKGESNKLPEMVAGLTTVIGDTGPVTIITGKGGAVSTQKEPPCADCTAATGARQPAKRSSWRELTN</sequence>
<evidence type="ECO:0000313" key="10">
    <source>
        <dbReference type="EMBL" id="MBB5203312.1"/>
    </source>
</evidence>
<proteinExistence type="inferred from homology"/>
<reference evidence="10 11" key="1">
    <citation type="submission" date="2020-08" db="EMBL/GenBank/DDBJ databases">
        <title>Genomic Encyclopedia of Type Strains, Phase IV (KMG-IV): sequencing the most valuable type-strain genomes for metagenomic binning, comparative biology and taxonomic classification.</title>
        <authorList>
            <person name="Goeker M."/>
        </authorList>
    </citation>
    <scope>NUCLEOTIDE SEQUENCE [LARGE SCALE GENOMIC DNA]</scope>
    <source>
        <strain evidence="10 11">DSM 23958</strain>
    </source>
</reference>
<evidence type="ECO:0000256" key="8">
    <source>
        <dbReference type="SAM" id="SignalP"/>
    </source>
</evidence>
<keyword evidence="5" id="KW-0106">Calcium</keyword>
<feature type="region of interest" description="Disordered" evidence="7">
    <location>
        <begin position="1381"/>
        <end position="1415"/>
    </location>
</feature>
<evidence type="ECO:0000256" key="2">
    <source>
        <dbReference type="ARBA" id="ARBA00008387"/>
    </source>
</evidence>
<comment type="similarity">
    <text evidence="2">Belongs to the PilY1 family.</text>
</comment>
<dbReference type="Proteomes" id="UP000554837">
    <property type="component" value="Unassembled WGS sequence"/>
</dbReference>
<feature type="domain" description="PilY1 beta-propeller" evidence="9">
    <location>
        <begin position="954"/>
        <end position="1270"/>
    </location>
</feature>
<evidence type="ECO:0000256" key="7">
    <source>
        <dbReference type="SAM" id="MobiDB-lite"/>
    </source>
</evidence>
<evidence type="ECO:0000256" key="6">
    <source>
        <dbReference type="ARBA" id="ARBA00023263"/>
    </source>
</evidence>